<keyword evidence="5" id="KW-0472">Membrane</keyword>
<evidence type="ECO:0000256" key="4">
    <source>
        <dbReference type="SAM" id="MobiDB-lite"/>
    </source>
</evidence>
<evidence type="ECO:0000256" key="5">
    <source>
        <dbReference type="SAM" id="Phobius"/>
    </source>
</evidence>
<dbReference type="Pfam" id="PF01580">
    <property type="entry name" value="FtsK_SpoIIIE"/>
    <property type="match status" value="1"/>
</dbReference>
<evidence type="ECO:0000313" key="8">
    <source>
        <dbReference type="Proteomes" id="UP000218944"/>
    </source>
</evidence>
<reference evidence="7 8" key="1">
    <citation type="submission" date="2017-08" db="EMBL/GenBank/DDBJ databases">
        <title>Genome sequence of Streptomyces albireticuli NRRL B-1670.</title>
        <authorList>
            <person name="Graham D.E."/>
            <person name="Mahan K.M."/>
            <person name="Klingeman D.M."/>
            <person name="Hettich R.L."/>
            <person name="Parry R.J."/>
            <person name="Spain J.C."/>
        </authorList>
    </citation>
    <scope>NUCLEOTIDE SEQUENCE [LARGE SCALE GENOMIC DNA]</scope>
    <source>
        <strain evidence="7 8">NRRL B-1670</strain>
    </source>
</reference>
<feature type="region of interest" description="Disordered" evidence="4">
    <location>
        <begin position="572"/>
        <end position="591"/>
    </location>
</feature>
<feature type="transmembrane region" description="Helical" evidence="5">
    <location>
        <begin position="41"/>
        <end position="60"/>
    </location>
</feature>
<feature type="transmembrane region" description="Helical" evidence="5">
    <location>
        <begin position="16"/>
        <end position="34"/>
    </location>
</feature>
<sequence length="678" mass="74283">MAPPSTTTDPADRSPLITAATSGAGLALIAYAATHLLHRPGLLPAGLGAAAALAVLVALAETWHRRRTRPVRDLTTALAPLLRTEPAKAMIKARKHRNGTPTRLTIRYGATFDERDEKARAKVREIIATRLGGPAEATWKPTRRQILVTVDASPGSGDIIDSDQPAAPETTDPIPGRDTMRTRTTDVVQAILGASAHVDRVDFAAYTDTPTGIDVTYATTTRDLAAGFRDRVLLQINSKIPGNWRSTWDFENNRIRFELRPPFPTNVRYPITHQFVKYELPYAVTEHQRIESWALGSKNPHCLVVGPTGSGKTVFIRNLVVAARVLGIPVVLCDPKMTEYLDFEELDGVTVITETLDIAEAITLTHREMMSRYRAIKRRQARKGDFGKIMFILDEFFIFKEASGVIWQEMKARDKDLKGREHPCLSLWKRLAVLARTAEIHLTVGIQRPDAEFLTGLARDSFRMRISLDQATPEAARMMWGNSRIGTTLPNIQGRAVASTADGPAYVQVLRLLTPSDEDAFDAEDATVWKHLVDRMTHNAEAHANGDGPLAFLGPLNNPTPVEATETEGAFALPPAPAQPAPEPEDTTPAGALEAEDGTEEAGVYELEVGDHIELDLDTGTEPVEVADLHFGEDEDNEEEWVEIEYTAQDGTTGVQRLGVDDIVTRKTPATTSGGSET</sequence>
<dbReference type="InterPro" id="IPR027417">
    <property type="entry name" value="P-loop_NTPase"/>
</dbReference>
<dbReference type="InterPro" id="IPR050206">
    <property type="entry name" value="FtsK/SpoIIIE/SftA"/>
</dbReference>
<dbReference type="AlphaFoldDB" id="A0A2A2DHF9"/>
<keyword evidence="8" id="KW-1185">Reference proteome</keyword>
<dbReference type="SUPFAM" id="SSF52540">
    <property type="entry name" value="P-loop containing nucleoside triphosphate hydrolases"/>
    <property type="match status" value="1"/>
</dbReference>
<dbReference type="InterPro" id="IPR002543">
    <property type="entry name" value="FtsK_dom"/>
</dbReference>
<evidence type="ECO:0000313" key="7">
    <source>
        <dbReference type="EMBL" id="PAU50897.1"/>
    </source>
</evidence>
<evidence type="ECO:0000256" key="3">
    <source>
        <dbReference type="PROSITE-ProRule" id="PRU00289"/>
    </source>
</evidence>
<keyword evidence="5" id="KW-0812">Transmembrane</keyword>
<dbReference type="CDD" id="cd01127">
    <property type="entry name" value="TrwB_TraG_TraD_VirD4"/>
    <property type="match status" value="1"/>
</dbReference>
<keyword evidence="2 3" id="KW-0067">ATP-binding</keyword>
<feature type="binding site" evidence="3">
    <location>
        <begin position="306"/>
        <end position="313"/>
    </location>
    <ligand>
        <name>ATP</name>
        <dbReference type="ChEBI" id="CHEBI:30616"/>
    </ligand>
</feature>
<comment type="caution">
    <text evidence="7">The sequence shown here is derived from an EMBL/GenBank/DDBJ whole genome shotgun (WGS) entry which is preliminary data.</text>
</comment>
<evidence type="ECO:0000259" key="6">
    <source>
        <dbReference type="PROSITE" id="PS50901"/>
    </source>
</evidence>
<dbReference type="Gene3D" id="3.40.50.300">
    <property type="entry name" value="P-loop containing nucleotide triphosphate hydrolases"/>
    <property type="match status" value="1"/>
</dbReference>
<dbReference type="InterPro" id="IPR003593">
    <property type="entry name" value="AAA+_ATPase"/>
</dbReference>
<keyword evidence="5" id="KW-1133">Transmembrane helix</keyword>
<accession>A0A2A2DHF9</accession>
<keyword evidence="1 3" id="KW-0547">Nucleotide-binding</keyword>
<feature type="region of interest" description="Disordered" evidence="4">
    <location>
        <begin position="157"/>
        <end position="178"/>
    </location>
</feature>
<organism evidence="7 8">
    <name type="scientific">Streptomyces albireticuli</name>
    <dbReference type="NCBI Taxonomy" id="1940"/>
    <lineage>
        <taxon>Bacteria</taxon>
        <taxon>Bacillati</taxon>
        <taxon>Actinomycetota</taxon>
        <taxon>Actinomycetes</taxon>
        <taxon>Kitasatosporales</taxon>
        <taxon>Streptomycetaceae</taxon>
        <taxon>Streptomyces</taxon>
    </lineage>
</organism>
<proteinExistence type="predicted"/>
<dbReference type="PANTHER" id="PTHR22683:SF47">
    <property type="entry name" value="FTSK DOMAIN-CONTAINING PROTEIN YDCQ"/>
    <property type="match status" value="1"/>
</dbReference>
<dbReference type="SMART" id="SM00382">
    <property type="entry name" value="AAA"/>
    <property type="match status" value="1"/>
</dbReference>
<dbReference type="PANTHER" id="PTHR22683">
    <property type="entry name" value="SPORULATION PROTEIN RELATED"/>
    <property type="match status" value="1"/>
</dbReference>
<gene>
    <name evidence="7" type="ORF">CK936_00100</name>
</gene>
<dbReference type="PROSITE" id="PS50901">
    <property type="entry name" value="FTSK"/>
    <property type="match status" value="1"/>
</dbReference>
<dbReference type="EMBL" id="NSJV01000004">
    <property type="protein sequence ID" value="PAU50897.1"/>
    <property type="molecule type" value="Genomic_DNA"/>
</dbReference>
<evidence type="ECO:0000256" key="1">
    <source>
        <dbReference type="ARBA" id="ARBA00022741"/>
    </source>
</evidence>
<name>A0A2A2DHF9_9ACTN</name>
<dbReference type="RefSeq" id="WP_095578385.1">
    <property type="nucleotide sequence ID" value="NZ_JAJQQQ010000032.1"/>
</dbReference>
<dbReference type="GO" id="GO:0003677">
    <property type="term" value="F:DNA binding"/>
    <property type="evidence" value="ECO:0007669"/>
    <property type="project" value="InterPro"/>
</dbReference>
<dbReference type="Proteomes" id="UP000218944">
    <property type="component" value="Unassembled WGS sequence"/>
</dbReference>
<feature type="domain" description="FtsK" evidence="6">
    <location>
        <begin position="287"/>
        <end position="477"/>
    </location>
</feature>
<dbReference type="GO" id="GO:0005524">
    <property type="term" value="F:ATP binding"/>
    <property type="evidence" value="ECO:0007669"/>
    <property type="project" value="UniProtKB-UniRule"/>
</dbReference>
<protein>
    <recommendedName>
        <fullName evidence="6">FtsK domain-containing protein</fullName>
    </recommendedName>
</protein>
<evidence type="ECO:0000256" key="2">
    <source>
        <dbReference type="ARBA" id="ARBA00022840"/>
    </source>
</evidence>